<organism evidence="2 3">
    <name type="scientific">Parelaphostrongylus tenuis</name>
    <name type="common">Meningeal worm</name>
    <dbReference type="NCBI Taxonomy" id="148309"/>
    <lineage>
        <taxon>Eukaryota</taxon>
        <taxon>Metazoa</taxon>
        <taxon>Ecdysozoa</taxon>
        <taxon>Nematoda</taxon>
        <taxon>Chromadorea</taxon>
        <taxon>Rhabditida</taxon>
        <taxon>Rhabditina</taxon>
        <taxon>Rhabditomorpha</taxon>
        <taxon>Strongyloidea</taxon>
        <taxon>Metastrongylidae</taxon>
        <taxon>Parelaphostrongylus</taxon>
    </lineage>
</organism>
<gene>
    <name evidence="2" type="ORF">KIN20_014138</name>
</gene>
<protein>
    <submittedName>
        <fullName evidence="2">Uncharacterized protein</fullName>
    </submittedName>
</protein>
<feature type="compositionally biased region" description="Basic and acidic residues" evidence="1">
    <location>
        <begin position="61"/>
        <end position="86"/>
    </location>
</feature>
<reference evidence="2" key="1">
    <citation type="submission" date="2021-06" db="EMBL/GenBank/DDBJ databases">
        <title>Parelaphostrongylus tenuis whole genome reference sequence.</title>
        <authorList>
            <person name="Garwood T.J."/>
            <person name="Larsen P.A."/>
            <person name="Fountain-Jones N.M."/>
            <person name="Garbe J.R."/>
            <person name="Macchietto M.G."/>
            <person name="Kania S.A."/>
            <person name="Gerhold R.W."/>
            <person name="Richards J.E."/>
            <person name="Wolf T.M."/>
        </authorList>
    </citation>
    <scope>NUCLEOTIDE SEQUENCE</scope>
    <source>
        <strain evidence="2">MNPRO001-30</strain>
        <tissue evidence="2">Meninges</tissue>
    </source>
</reference>
<sequence>MGKKRQVTKYKGRKRKRLTADEIVTAALRQQMIAEGRRTAEEEAIKAFLEYEKAQKAIEKEAKEEEVREMVGDSVSEEKPSDEKQTEGPPNTEDEKM</sequence>
<dbReference type="EMBL" id="JAHQIW010002798">
    <property type="protein sequence ID" value="KAJ1356423.1"/>
    <property type="molecule type" value="Genomic_DNA"/>
</dbReference>
<proteinExistence type="predicted"/>
<name>A0AAD5MGN5_PARTN</name>
<accession>A0AAD5MGN5</accession>
<dbReference type="AlphaFoldDB" id="A0AAD5MGN5"/>
<evidence type="ECO:0000313" key="2">
    <source>
        <dbReference type="EMBL" id="KAJ1356423.1"/>
    </source>
</evidence>
<comment type="caution">
    <text evidence="2">The sequence shown here is derived from an EMBL/GenBank/DDBJ whole genome shotgun (WGS) entry which is preliminary data.</text>
</comment>
<keyword evidence="3" id="KW-1185">Reference proteome</keyword>
<evidence type="ECO:0000313" key="3">
    <source>
        <dbReference type="Proteomes" id="UP001196413"/>
    </source>
</evidence>
<feature type="region of interest" description="Disordered" evidence="1">
    <location>
        <begin position="61"/>
        <end position="97"/>
    </location>
</feature>
<dbReference type="Proteomes" id="UP001196413">
    <property type="component" value="Unassembled WGS sequence"/>
</dbReference>
<evidence type="ECO:0000256" key="1">
    <source>
        <dbReference type="SAM" id="MobiDB-lite"/>
    </source>
</evidence>